<sequence>MGNSNTTSSKAAMENNLLSFFVLNCENGNEFRNDVDKKEILKYQKHKLSVTIKYNGNEKSISCDYYKNSVWNKGVIQHPLVSNVNSCTIALGCSTSKKAPKYREIEFEFGQYQEGQVISLQFFKEGSTQEEQQQEYTQDGADEVPMETTSGGNGHPTTLNIIFTKNLLNLKNEVNSIIKETRNSDSHYSFLFPFEDDDFDNGDIILYSGSSPVSEIIRDRFCRPWSHVGIVVKTYPFINQIKGQELSEEPVLYVMESTGKEGIKDPFRKTQSLTGVNIFPLRDRIKEYGGYNVQAIRLNTPFNQRQKERWLTNCFEMHGARVPFDVFQGAVLLLERLRQWNQVSDKSVFCSELAAICLFRAGVLDDDENYPANTDPGEVSEFKCFKGSRIRFLKYDI</sequence>
<name>F0ZRL2_DICPU</name>
<dbReference type="Gene3D" id="3.90.1720.10">
    <property type="entry name" value="endopeptidase domain like (from Nostoc punctiforme)"/>
    <property type="match status" value="1"/>
</dbReference>
<proteinExistence type="predicted"/>
<dbReference type="EMBL" id="GL871142">
    <property type="protein sequence ID" value="EGC33426.1"/>
    <property type="molecule type" value="Genomic_DNA"/>
</dbReference>
<dbReference type="RefSeq" id="XP_003290045.1">
    <property type="nucleotide sequence ID" value="XM_003289997.1"/>
</dbReference>
<gene>
    <name evidence="1" type="ORF">DICPUDRAFT_80808</name>
</gene>
<protein>
    <submittedName>
        <fullName evidence="1">Uncharacterized protein</fullName>
    </submittedName>
</protein>
<accession>F0ZRL2</accession>
<dbReference type="OMA" id="FEMHGAR"/>
<evidence type="ECO:0000313" key="1">
    <source>
        <dbReference type="EMBL" id="EGC33426.1"/>
    </source>
</evidence>
<reference evidence="2" key="1">
    <citation type="journal article" date="2011" name="Genome Biol.">
        <title>Comparative genomics of the social amoebae Dictyostelium discoideum and Dictyostelium purpureum.</title>
        <authorList>
            <consortium name="US DOE Joint Genome Institute (JGI-PGF)"/>
            <person name="Sucgang R."/>
            <person name="Kuo A."/>
            <person name="Tian X."/>
            <person name="Salerno W."/>
            <person name="Parikh A."/>
            <person name="Feasley C.L."/>
            <person name="Dalin E."/>
            <person name="Tu H."/>
            <person name="Huang E."/>
            <person name="Barry K."/>
            <person name="Lindquist E."/>
            <person name="Shapiro H."/>
            <person name="Bruce D."/>
            <person name="Schmutz J."/>
            <person name="Salamov A."/>
            <person name="Fey P."/>
            <person name="Gaudet P."/>
            <person name="Anjard C."/>
            <person name="Babu M.M."/>
            <person name="Basu S."/>
            <person name="Bushmanova Y."/>
            <person name="van der Wel H."/>
            <person name="Katoh-Kurasawa M."/>
            <person name="Dinh C."/>
            <person name="Coutinho P.M."/>
            <person name="Saito T."/>
            <person name="Elias M."/>
            <person name="Schaap P."/>
            <person name="Kay R.R."/>
            <person name="Henrissat B."/>
            <person name="Eichinger L."/>
            <person name="Rivero F."/>
            <person name="Putnam N.H."/>
            <person name="West C.M."/>
            <person name="Loomis W.F."/>
            <person name="Chisholm R.L."/>
            <person name="Shaulsky G."/>
            <person name="Strassmann J.E."/>
            <person name="Queller D.C."/>
            <person name="Kuspa A."/>
            <person name="Grigoriev I.V."/>
        </authorList>
    </citation>
    <scope>NUCLEOTIDE SEQUENCE [LARGE SCALE GENOMIC DNA]</scope>
    <source>
        <strain evidence="2">QSDP1</strain>
    </source>
</reference>
<evidence type="ECO:0000313" key="2">
    <source>
        <dbReference type="Proteomes" id="UP000001064"/>
    </source>
</evidence>
<dbReference type="Proteomes" id="UP000001064">
    <property type="component" value="Unassembled WGS sequence"/>
</dbReference>
<dbReference type="InterPro" id="IPR038765">
    <property type="entry name" value="Papain-like_cys_pep_sf"/>
</dbReference>
<dbReference type="FunCoup" id="F0ZRL2">
    <property type="interactions" value="373"/>
</dbReference>
<dbReference type="VEuPathDB" id="AmoebaDB:DICPUDRAFT_80808"/>
<dbReference type="OrthoDB" id="16283at2759"/>
<dbReference type="InParanoid" id="F0ZRL2"/>
<keyword evidence="2" id="KW-1185">Reference proteome</keyword>
<dbReference type="AlphaFoldDB" id="F0ZRL2"/>
<dbReference type="eggNOG" id="ENOG502RD2Q">
    <property type="taxonomic scope" value="Eukaryota"/>
</dbReference>
<dbReference type="SUPFAM" id="SSF54001">
    <property type="entry name" value="Cysteine proteinases"/>
    <property type="match status" value="1"/>
</dbReference>
<dbReference type="KEGG" id="dpp:DICPUDRAFT_80808"/>
<organism evidence="1 2">
    <name type="scientific">Dictyostelium purpureum</name>
    <name type="common">Slime mold</name>
    <dbReference type="NCBI Taxonomy" id="5786"/>
    <lineage>
        <taxon>Eukaryota</taxon>
        <taxon>Amoebozoa</taxon>
        <taxon>Evosea</taxon>
        <taxon>Eumycetozoa</taxon>
        <taxon>Dictyostelia</taxon>
        <taxon>Dictyosteliales</taxon>
        <taxon>Dictyosteliaceae</taxon>
        <taxon>Dictyostelium</taxon>
    </lineage>
</organism>
<dbReference type="GeneID" id="10504413"/>